<reference evidence="1" key="1">
    <citation type="submission" date="2020-04" db="EMBL/GenBank/DDBJ databases">
        <authorList>
            <person name="Chiriac C."/>
            <person name="Salcher M."/>
            <person name="Ghai R."/>
            <person name="Kavagutti S V."/>
        </authorList>
    </citation>
    <scope>NUCLEOTIDE SEQUENCE</scope>
</reference>
<evidence type="ECO:0000313" key="2">
    <source>
        <dbReference type="EMBL" id="CAB4189757.1"/>
    </source>
</evidence>
<accession>A0A6J5MI34</accession>
<gene>
    <name evidence="2" type="ORF">UFOVP1206_15</name>
    <name evidence="1" type="ORF">UFOVP480_11</name>
</gene>
<sequence length="120" mass="12474">MSDIQQANIPASTVTLLASAARTTTAAATGVTGFAAARQLVLQLQVTAASGTAPTLDVVVQDTTDGTNYNTIATFTQKTGAAREVIRVTTAFTDNLRVSYEIGGVTPSFTFNVITWADSN</sequence>
<proteinExistence type="predicted"/>
<dbReference type="EMBL" id="LR796450">
    <property type="protein sequence ID" value="CAB4145437.1"/>
    <property type="molecule type" value="Genomic_DNA"/>
</dbReference>
<dbReference type="EMBL" id="LR797144">
    <property type="protein sequence ID" value="CAB4189757.1"/>
    <property type="molecule type" value="Genomic_DNA"/>
</dbReference>
<organism evidence="1">
    <name type="scientific">uncultured Caudovirales phage</name>
    <dbReference type="NCBI Taxonomy" id="2100421"/>
    <lineage>
        <taxon>Viruses</taxon>
        <taxon>Duplodnaviria</taxon>
        <taxon>Heunggongvirae</taxon>
        <taxon>Uroviricota</taxon>
        <taxon>Caudoviricetes</taxon>
        <taxon>Peduoviridae</taxon>
        <taxon>Maltschvirus</taxon>
        <taxon>Maltschvirus maltsch</taxon>
    </lineage>
</organism>
<protein>
    <submittedName>
        <fullName evidence="1">Uncharacterized protein</fullName>
    </submittedName>
</protein>
<name>A0A6J5MI34_9CAUD</name>
<evidence type="ECO:0000313" key="1">
    <source>
        <dbReference type="EMBL" id="CAB4145437.1"/>
    </source>
</evidence>